<proteinExistence type="inferred from homology"/>
<evidence type="ECO:0000259" key="6">
    <source>
        <dbReference type="Pfam" id="PF01048"/>
    </source>
</evidence>
<feature type="binding site" evidence="4">
    <location>
        <position position="57"/>
    </location>
    <ligand>
        <name>phosphate</name>
        <dbReference type="ChEBI" id="CHEBI:43474"/>
    </ligand>
</feature>
<dbReference type="HAMAP" id="MF_01963">
    <property type="entry name" value="MTAP"/>
    <property type="match status" value="1"/>
</dbReference>
<reference evidence="7 8" key="1">
    <citation type="journal article" date="2019" name="Nat. Microbiol.">
        <title>Mediterranean grassland soil C-N compound turnover is dependent on rainfall and depth, and is mediated by genomically divergent microorganisms.</title>
        <authorList>
            <person name="Diamond S."/>
            <person name="Andeer P.F."/>
            <person name="Li Z."/>
            <person name="Crits-Christoph A."/>
            <person name="Burstein D."/>
            <person name="Anantharaman K."/>
            <person name="Lane K.R."/>
            <person name="Thomas B.C."/>
            <person name="Pan C."/>
            <person name="Northen T.R."/>
            <person name="Banfield J.F."/>
        </authorList>
    </citation>
    <scope>NUCLEOTIDE SEQUENCE [LARGE SCALE GENOMIC DNA]</scope>
    <source>
        <strain evidence="7">NP_7</strain>
    </source>
</reference>
<dbReference type="Proteomes" id="UP000320048">
    <property type="component" value="Unassembled WGS sequence"/>
</dbReference>
<feature type="region of interest" description="Disordered" evidence="5">
    <location>
        <begin position="16"/>
        <end position="38"/>
    </location>
</feature>
<dbReference type="NCBIfam" id="NF005876">
    <property type="entry name" value="PRK07823.1"/>
    <property type="match status" value="1"/>
</dbReference>
<evidence type="ECO:0000256" key="1">
    <source>
        <dbReference type="ARBA" id="ARBA00022676"/>
    </source>
</evidence>
<dbReference type="FunFam" id="3.40.50.1580:FF:000012">
    <property type="entry name" value="Probable 6-oxopurine nucleoside phosphorylase"/>
    <property type="match status" value="1"/>
</dbReference>
<comment type="catalytic activity">
    <reaction evidence="4">
        <text>a purine D-ribonucleoside + phosphate = a purine nucleobase + alpha-D-ribose 1-phosphate</text>
        <dbReference type="Rhea" id="RHEA:19805"/>
        <dbReference type="ChEBI" id="CHEBI:26386"/>
        <dbReference type="ChEBI" id="CHEBI:43474"/>
        <dbReference type="ChEBI" id="CHEBI:57720"/>
        <dbReference type="ChEBI" id="CHEBI:142355"/>
        <dbReference type="EC" id="2.4.2.1"/>
    </reaction>
</comment>
<dbReference type="NCBIfam" id="TIGR01694">
    <property type="entry name" value="MTAP"/>
    <property type="match status" value="1"/>
</dbReference>
<dbReference type="SUPFAM" id="SSF53167">
    <property type="entry name" value="Purine and uridine phosphorylases"/>
    <property type="match status" value="1"/>
</dbReference>
<dbReference type="UniPathway" id="UPA00606"/>
<dbReference type="GO" id="GO:0019509">
    <property type="term" value="P:L-methionine salvage from methylthioadenosine"/>
    <property type="evidence" value="ECO:0007669"/>
    <property type="project" value="TreeGrafter"/>
</dbReference>
<sequence>MRWRISCCAARLGPCSPRSSGPRKGRRRCPPGDPDGDNARRLELAERQAEVGVIGGSGFYSLFEGAPEVKVDTPYGEPSDAVTLGEIAGRRVAFLPRHGRTHRLPPHRINYRANMWAMKSLGVGWVFGPCAAGSLQPHVRPGEFVICDQFVDRTTGRADTFADGPIVTHISGADPYCPTLRPLAVETARRLGIPVHERGTVVIIQGPRFSTRAESRWFRTQGWEVINMTNYPECVLAREMELCYVNISLITDYDVGVEGDPGVQAVTQAAVAQVMQQNNDRLRRLVRAMVERLPQRRACSCATALAGARVE</sequence>
<dbReference type="Gene3D" id="3.40.50.1580">
    <property type="entry name" value="Nucleoside phosphorylase domain"/>
    <property type="match status" value="1"/>
</dbReference>
<feature type="binding site" evidence="4">
    <location>
        <begin position="252"/>
        <end position="254"/>
    </location>
    <ligand>
        <name>substrate</name>
    </ligand>
</feature>
<feature type="binding site" evidence="4">
    <location>
        <position position="228"/>
    </location>
    <ligand>
        <name>substrate</name>
    </ligand>
</feature>
<dbReference type="GO" id="GO:0006166">
    <property type="term" value="P:purine ribonucleoside salvage"/>
    <property type="evidence" value="ECO:0007669"/>
    <property type="project" value="UniProtKB-UniRule"/>
</dbReference>
<accession>A0A537JLR3</accession>
<comment type="caution">
    <text evidence="4">Lacks conserved residue(s) required for the propagation of feature annotation.</text>
</comment>
<feature type="site" description="Important for substrate specificity" evidence="4">
    <location>
        <position position="210"/>
    </location>
</feature>
<feature type="site" description="Important for substrate specificity" evidence="4">
    <location>
        <position position="268"/>
    </location>
</feature>
<dbReference type="InterPro" id="IPR000845">
    <property type="entry name" value="Nucleoside_phosphorylase_d"/>
</dbReference>
<evidence type="ECO:0000256" key="4">
    <source>
        <dbReference type="HAMAP-Rule" id="MF_01963"/>
    </source>
</evidence>
<protein>
    <recommendedName>
        <fullName evidence="4">Purine nucleoside phosphorylase</fullName>
        <shortName evidence="4">PNP</shortName>
        <ecNumber evidence="4">2.4.2.1</ecNumber>
    </recommendedName>
</protein>
<dbReference type="InterPro" id="IPR010044">
    <property type="entry name" value="MTAP"/>
</dbReference>
<feature type="binding site" evidence="4">
    <location>
        <begin position="97"/>
        <end position="98"/>
    </location>
    <ligand>
        <name>phosphate</name>
        <dbReference type="ChEBI" id="CHEBI:43474"/>
    </ligand>
</feature>
<organism evidence="7 8">
    <name type="scientific">Candidatus Segetimicrobium genomatis</name>
    <dbReference type="NCBI Taxonomy" id="2569760"/>
    <lineage>
        <taxon>Bacteria</taxon>
        <taxon>Bacillati</taxon>
        <taxon>Candidatus Sysuimicrobiota</taxon>
        <taxon>Candidatus Sysuimicrobiia</taxon>
        <taxon>Candidatus Sysuimicrobiales</taxon>
        <taxon>Candidatus Segetimicrobiaceae</taxon>
        <taxon>Candidatus Segetimicrobium</taxon>
    </lineage>
</organism>
<dbReference type="PANTHER" id="PTHR42679:SF2">
    <property type="entry name" value="S-METHYL-5'-THIOADENOSINE PHOSPHORYLASE"/>
    <property type="match status" value="1"/>
</dbReference>
<dbReference type="EC" id="2.4.2.1" evidence="4"/>
<dbReference type="GO" id="GO:0005829">
    <property type="term" value="C:cytosol"/>
    <property type="evidence" value="ECO:0007669"/>
    <property type="project" value="TreeGrafter"/>
</dbReference>
<dbReference type="GO" id="GO:0017061">
    <property type="term" value="F:S-methyl-5-thioadenosine phosphorylase activity"/>
    <property type="evidence" value="ECO:0007669"/>
    <property type="project" value="InterPro"/>
</dbReference>
<comment type="similarity">
    <text evidence="4">Belongs to the PNP/MTAP phosphorylase family. MTAP subfamily.</text>
</comment>
<evidence type="ECO:0000256" key="3">
    <source>
        <dbReference type="ARBA" id="ARBA00022726"/>
    </source>
</evidence>
<comment type="miscellaneous">
    <text evidence="4">Although this enzyme belongs to the family of MTA phosphorylases based on sequence homology, it lacks several conserved amino acids in the substrate binding pocket that confer specificity towards MTA.</text>
</comment>
<evidence type="ECO:0000313" key="7">
    <source>
        <dbReference type="EMBL" id="TMI84501.1"/>
    </source>
</evidence>
<dbReference type="Pfam" id="PF01048">
    <property type="entry name" value="PNP_UDP_1"/>
    <property type="match status" value="1"/>
</dbReference>
<gene>
    <name evidence="7" type="ORF">E6H04_01250</name>
</gene>
<feature type="binding site" evidence="4">
    <location>
        <position position="229"/>
    </location>
    <ligand>
        <name>phosphate</name>
        <dbReference type="ChEBI" id="CHEBI:43474"/>
    </ligand>
</feature>
<dbReference type="CDD" id="cd09010">
    <property type="entry name" value="MTAP_SsMTAPII_like_MTIP"/>
    <property type="match status" value="1"/>
</dbReference>
<keyword evidence="1 4" id="KW-0328">Glycosyltransferase</keyword>
<comment type="function">
    <text evidence="4">Purine nucleoside phosphorylase involved in purine salvage.</text>
</comment>
<keyword evidence="2 4" id="KW-0808">Transferase</keyword>
<evidence type="ECO:0000313" key="8">
    <source>
        <dbReference type="Proteomes" id="UP000320048"/>
    </source>
</evidence>
<keyword evidence="3 4" id="KW-0660">Purine salvage</keyword>
<feature type="domain" description="Nucleoside phosphorylase" evidence="6">
    <location>
        <begin position="51"/>
        <end position="291"/>
    </location>
</feature>
<dbReference type="PANTHER" id="PTHR42679">
    <property type="entry name" value="S-METHYL-5'-THIOADENOSINE PHOSPHORYLASE"/>
    <property type="match status" value="1"/>
</dbReference>
<dbReference type="AlphaFoldDB" id="A0A537JLR3"/>
<name>A0A537JLR3_9BACT</name>
<evidence type="ECO:0000256" key="5">
    <source>
        <dbReference type="SAM" id="MobiDB-lite"/>
    </source>
</evidence>
<comment type="pathway">
    <text evidence="4">Purine metabolism; purine nucleoside salvage.</text>
</comment>
<dbReference type="InterPro" id="IPR035994">
    <property type="entry name" value="Nucleoside_phosphorylase_sf"/>
</dbReference>
<dbReference type="EMBL" id="VBAO01000028">
    <property type="protein sequence ID" value="TMI84501.1"/>
    <property type="molecule type" value="Genomic_DNA"/>
</dbReference>
<comment type="subunit">
    <text evidence="4">Homohexamer. Dimer of a homotrimer.</text>
</comment>
<evidence type="ECO:0000256" key="2">
    <source>
        <dbReference type="ARBA" id="ARBA00022679"/>
    </source>
</evidence>
<comment type="caution">
    <text evidence="7">The sequence shown here is derived from an EMBL/GenBank/DDBJ whole genome shotgun (WGS) entry which is preliminary data.</text>
</comment>